<accession>A0AAW0XXG6</accession>
<name>A0AAW0XXG6_CHEQU</name>
<comment type="caution">
    <text evidence="2">The sequence shown here is derived from an EMBL/GenBank/DDBJ whole genome shotgun (WGS) entry which is preliminary data.</text>
</comment>
<evidence type="ECO:0000256" key="1">
    <source>
        <dbReference type="SAM" id="Phobius"/>
    </source>
</evidence>
<feature type="transmembrane region" description="Helical" evidence="1">
    <location>
        <begin position="62"/>
        <end position="83"/>
    </location>
</feature>
<keyword evidence="3" id="KW-1185">Reference proteome</keyword>
<organism evidence="2 3">
    <name type="scientific">Cherax quadricarinatus</name>
    <name type="common">Australian red claw crayfish</name>
    <dbReference type="NCBI Taxonomy" id="27406"/>
    <lineage>
        <taxon>Eukaryota</taxon>
        <taxon>Metazoa</taxon>
        <taxon>Ecdysozoa</taxon>
        <taxon>Arthropoda</taxon>
        <taxon>Crustacea</taxon>
        <taxon>Multicrustacea</taxon>
        <taxon>Malacostraca</taxon>
        <taxon>Eumalacostraca</taxon>
        <taxon>Eucarida</taxon>
        <taxon>Decapoda</taxon>
        <taxon>Pleocyemata</taxon>
        <taxon>Astacidea</taxon>
        <taxon>Parastacoidea</taxon>
        <taxon>Parastacidae</taxon>
        <taxon>Cherax</taxon>
    </lineage>
</organism>
<sequence length="99" mass="10785">MRHKQEYSSPGLWSQNKQVKLQHLVSMVPVMSTPTVVVATDTLPPGTCTVCRKGKIKNSASCCTWITCCLLLPFGIVPGIIAFCCCCREPKCTNCGYTA</sequence>
<dbReference type="Pfam" id="PF10164">
    <property type="entry name" value="BRI3"/>
    <property type="match status" value="1"/>
</dbReference>
<evidence type="ECO:0008006" key="4">
    <source>
        <dbReference type="Google" id="ProtNLM"/>
    </source>
</evidence>
<keyword evidence="1" id="KW-1133">Transmembrane helix</keyword>
<gene>
    <name evidence="2" type="ORF">OTU49_015667</name>
</gene>
<reference evidence="2 3" key="1">
    <citation type="journal article" date="2024" name="BMC Genomics">
        <title>Genome assembly of redclaw crayfish (Cherax quadricarinatus) provides insights into its immune adaptation and hypoxia tolerance.</title>
        <authorList>
            <person name="Liu Z."/>
            <person name="Zheng J."/>
            <person name="Li H."/>
            <person name="Fang K."/>
            <person name="Wang S."/>
            <person name="He J."/>
            <person name="Zhou D."/>
            <person name="Weng S."/>
            <person name="Chi M."/>
            <person name="Gu Z."/>
            <person name="He J."/>
            <person name="Li F."/>
            <person name="Wang M."/>
        </authorList>
    </citation>
    <scope>NUCLEOTIDE SEQUENCE [LARGE SCALE GENOMIC DNA]</scope>
    <source>
        <strain evidence="2">ZL_2023a</strain>
    </source>
</reference>
<dbReference type="AlphaFoldDB" id="A0AAW0XXG6"/>
<evidence type="ECO:0000313" key="3">
    <source>
        <dbReference type="Proteomes" id="UP001445076"/>
    </source>
</evidence>
<proteinExistence type="predicted"/>
<dbReference type="InterPro" id="IPR019317">
    <property type="entry name" value="BRI3"/>
</dbReference>
<dbReference type="Proteomes" id="UP001445076">
    <property type="component" value="Unassembled WGS sequence"/>
</dbReference>
<keyword evidence="1" id="KW-0472">Membrane</keyword>
<keyword evidence="1" id="KW-0812">Transmembrane</keyword>
<dbReference type="EMBL" id="JARKIK010000010">
    <property type="protein sequence ID" value="KAK8749087.1"/>
    <property type="molecule type" value="Genomic_DNA"/>
</dbReference>
<evidence type="ECO:0000313" key="2">
    <source>
        <dbReference type="EMBL" id="KAK8749087.1"/>
    </source>
</evidence>
<protein>
    <recommendedName>
        <fullName evidence="4">Brain protein I3</fullName>
    </recommendedName>
</protein>